<dbReference type="PANTHER" id="PTHR35992">
    <property type="entry name" value="CYTOMATRIX PROTEIN-LIKE PROTEIN"/>
    <property type="match status" value="1"/>
</dbReference>
<keyword evidence="4" id="KW-1185">Reference proteome</keyword>
<evidence type="ECO:0000313" key="3">
    <source>
        <dbReference type="EMBL" id="RAL47385.1"/>
    </source>
</evidence>
<proteinExistence type="predicted"/>
<evidence type="ECO:0000256" key="2">
    <source>
        <dbReference type="SAM" id="MobiDB-lite"/>
    </source>
</evidence>
<feature type="coiled-coil region" evidence="1">
    <location>
        <begin position="200"/>
        <end position="234"/>
    </location>
</feature>
<organism evidence="3 4">
    <name type="scientific">Cuscuta australis</name>
    <dbReference type="NCBI Taxonomy" id="267555"/>
    <lineage>
        <taxon>Eukaryota</taxon>
        <taxon>Viridiplantae</taxon>
        <taxon>Streptophyta</taxon>
        <taxon>Embryophyta</taxon>
        <taxon>Tracheophyta</taxon>
        <taxon>Spermatophyta</taxon>
        <taxon>Magnoliopsida</taxon>
        <taxon>eudicotyledons</taxon>
        <taxon>Gunneridae</taxon>
        <taxon>Pentapetalae</taxon>
        <taxon>asterids</taxon>
        <taxon>lamiids</taxon>
        <taxon>Solanales</taxon>
        <taxon>Convolvulaceae</taxon>
        <taxon>Cuscuteae</taxon>
        <taxon>Cuscuta</taxon>
        <taxon>Cuscuta subgen. Grammica</taxon>
        <taxon>Cuscuta sect. Cleistogrammica</taxon>
    </lineage>
</organism>
<gene>
    <name evidence="3" type="ORF">DM860_013350</name>
</gene>
<protein>
    <submittedName>
        <fullName evidence="3">Uncharacterized protein</fullName>
    </submittedName>
</protein>
<feature type="coiled-coil region" evidence="1">
    <location>
        <begin position="136"/>
        <end position="170"/>
    </location>
</feature>
<evidence type="ECO:0000256" key="1">
    <source>
        <dbReference type="SAM" id="Coils"/>
    </source>
</evidence>
<dbReference type="PANTHER" id="PTHR35992:SF1">
    <property type="entry name" value="CYTOMATRIX PROTEIN-LIKE PROTEIN"/>
    <property type="match status" value="1"/>
</dbReference>
<evidence type="ECO:0000313" key="4">
    <source>
        <dbReference type="Proteomes" id="UP000249390"/>
    </source>
</evidence>
<dbReference type="Proteomes" id="UP000249390">
    <property type="component" value="Unassembled WGS sequence"/>
</dbReference>
<dbReference type="AlphaFoldDB" id="A0A328DNY2"/>
<reference evidence="3 4" key="1">
    <citation type="submission" date="2018-06" db="EMBL/GenBank/DDBJ databases">
        <title>The Genome of Cuscuta australis (Dodder) Provides Insight into the Evolution of Plant Parasitism.</title>
        <authorList>
            <person name="Liu H."/>
        </authorList>
    </citation>
    <scope>NUCLEOTIDE SEQUENCE [LARGE SCALE GENOMIC DNA]</scope>
    <source>
        <strain evidence="4">cv. Yunnan</strain>
        <tissue evidence="3">Vines</tissue>
    </source>
</reference>
<keyword evidence="1" id="KW-0175">Coiled coil</keyword>
<dbReference type="EMBL" id="NQVE01000115">
    <property type="protein sequence ID" value="RAL47385.1"/>
    <property type="molecule type" value="Genomic_DNA"/>
</dbReference>
<feature type="compositionally biased region" description="Basic and acidic residues" evidence="2">
    <location>
        <begin position="302"/>
        <end position="316"/>
    </location>
</feature>
<sequence>MAIRDSPRSASLDRVKWRKVYAAMGYLLRTQQAQIQFLLKDRELLVDRIKLEHERWVSMVKFSQDQTAQMERELNVRDLQSEVEAEEWKVILGLKERDAYMLRDKLEKTTDELQGLRECHGILSSKCSEAEGVSDKKNEKEKNKSLMSELRRLKLENQQLSANKDSEISRLVREKSFIWNQYNTLENRMNEQLRVKCDQLDTANEKVKLLLKDNEELQTACNDLKNQMANMGDVLVKRNGEIARLSRELQMFKDKSVPATPMLQRCSTRSGNSLRETTTNGMKRKGVKPAVTVSMNPTASEKGNENSKRKRMDDTPKLFSSSFKIPKLKTPASQVG</sequence>
<feature type="region of interest" description="Disordered" evidence="2">
    <location>
        <begin position="291"/>
        <end position="336"/>
    </location>
</feature>
<accession>A0A328DNY2</accession>
<name>A0A328DNY2_9ASTE</name>
<comment type="caution">
    <text evidence="3">The sequence shown here is derived from an EMBL/GenBank/DDBJ whole genome shotgun (WGS) entry which is preliminary data.</text>
</comment>